<organism evidence="8 9">
    <name type="scientific">Coraliomargarita sinensis</name>
    <dbReference type="NCBI Taxonomy" id="2174842"/>
    <lineage>
        <taxon>Bacteria</taxon>
        <taxon>Pseudomonadati</taxon>
        <taxon>Verrucomicrobiota</taxon>
        <taxon>Opitutia</taxon>
        <taxon>Puniceicoccales</taxon>
        <taxon>Coraliomargaritaceae</taxon>
        <taxon>Coraliomargarita</taxon>
    </lineage>
</organism>
<dbReference type="CDD" id="cd00883">
    <property type="entry name" value="beta_CA_cladeA"/>
    <property type="match status" value="1"/>
</dbReference>
<keyword evidence="3 6" id="KW-0862">Zinc</keyword>
<dbReference type="GO" id="GO:0004089">
    <property type="term" value="F:carbonate dehydratase activity"/>
    <property type="evidence" value="ECO:0007669"/>
    <property type="project" value="UniProtKB-UniRule"/>
</dbReference>
<dbReference type="InParanoid" id="A0A317ZGN3"/>
<dbReference type="GO" id="GO:0008270">
    <property type="term" value="F:zinc ion binding"/>
    <property type="evidence" value="ECO:0007669"/>
    <property type="project" value="UniProtKB-UniRule"/>
</dbReference>
<dbReference type="PROSITE" id="PS00705">
    <property type="entry name" value="PROK_CO2_ANHYDRASE_2"/>
    <property type="match status" value="1"/>
</dbReference>
<dbReference type="Gene3D" id="3.40.1050.10">
    <property type="entry name" value="Carbonic anhydrase"/>
    <property type="match status" value="1"/>
</dbReference>
<dbReference type="RefSeq" id="WP_110130571.1">
    <property type="nucleotide sequence ID" value="NZ_QHJQ01000003.1"/>
</dbReference>
<comment type="function">
    <text evidence="7">Reversible hydration of carbon dioxide.</text>
</comment>
<keyword evidence="9" id="KW-1185">Reference proteome</keyword>
<gene>
    <name evidence="8" type="ORF">DDZ13_06240</name>
</gene>
<evidence type="ECO:0000256" key="7">
    <source>
        <dbReference type="RuleBase" id="RU003956"/>
    </source>
</evidence>
<reference evidence="8 9" key="1">
    <citation type="submission" date="2018-05" db="EMBL/GenBank/DDBJ databases">
        <title>Coraliomargarita sinensis sp. nov., isolated from a marine solar saltern.</title>
        <authorList>
            <person name="Zhou L.Y."/>
        </authorList>
    </citation>
    <scope>NUCLEOTIDE SEQUENCE [LARGE SCALE GENOMIC DNA]</scope>
    <source>
        <strain evidence="8 9">WN38</strain>
    </source>
</reference>
<evidence type="ECO:0000256" key="4">
    <source>
        <dbReference type="ARBA" id="ARBA00023239"/>
    </source>
</evidence>
<evidence type="ECO:0000256" key="6">
    <source>
        <dbReference type="PIRSR" id="PIRSR601765-1"/>
    </source>
</evidence>
<feature type="binding site" evidence="6">
    <location>
        <position position="98"/>
    </location>
    <ligand>
        <name>Zn(2+)</name>
        <dbReference type="ChEBI" id="CHEBI:29105"/>
    </ligand>
</feature>
<dbReference type="NCBIfam" id="NF007756">
    <property type="entry name" value="PRK10437.1"/>
    <property type="match status" value="1"/>
</dbReference>
<feature type="binding site" evidence="6">
    <location>
        <position position="42"/>
    </location>
    <ligand>
        <name>Zn(2+)</name>
        <dbReference type="ChEBI" id="CHEBI:29105"/>
    </ligand>
</feature>
<feature type="binding site" evidence="6">
    <location>
        <position position="101"/>
    </location>
    <ligand>
        <name>Zn(2+)</name>
        <dbReference type="ChEBI" id="CHEBI:29105"/>
    </ligand>
</feature>
<dbReference type="InterPro" id="IPR001765">
    <property type="entry name" value="Carbonic_anhydrase"/>
</dbReference>
<dbReference type="SUPFAM" id="SSF53056">
    <property type="entry name" value="beta-carbonic anhydrase, cab"/>
    <property type="match status" value="1"/>
</dbReference>
<evidence type="ECO:0000256" key="2">
    <source>
        <dbReference type="ARBA" id="ARBA00022723"/>
    </source>
</evidence>
<dbReference type="EC" id="4.2.1.1" evidence="7"/>
<keyword evidence="2 6" id="KW-0479">Metal-binding</keyword>
<evidence type="ECO:0000256" key="5">
    <source>
        <dbReference type="ARBA" id="ARBA00048348"/>
    </source>
</evidence>
<dbReference type="GO" id="GO:0015976">
    <property type="term" value="P:carbon utilization"/>
    <property type="evidence" value="ECO:0007669"/>
    <property type="project" value="InterPro"/>
</dbReference>
<comment type="cofactor">
    <cofactor evidence="6">
        <name>Zn(2+)</name>
        <dbReference type="ChEBI" id="CHEBI:29105"/>
    </cofactor>
    <text evidence="6">Binds 1 zinc ion per subunit.</text>
</comment>
<dbReference type="FunCoup" id="A0A317ZGN3">
    <property type="interactions" value="245"/>
</dbReference>
<sequence length="198" mass="22665">MPTLSKLLERNRIWADDAAEKAPDFFTKLAKQQTPDYLWIGCSDSRIPANQIMGLAPGEVFVHRNIANMVVHTDMNLLSVLQYAIDLLKVKHVIVTGHYGCGGVKAAMRKEQYGLLDNWLQHIQDVESVHLDELAPLDEDARFDRMCELNVIRQADNLRRNPIIQNAWKRGQHLEIHTWIYCLTDGRLQPLQDVITGN</sequence>
<dbReference type="InterPro" id="IPR036874">
    <property type="entry name" value="Carbonic_anhydrase_sf"/>
</dbReference>
<evidence type="ECO:0000313" key="9">
    <source>
        <dbReference type="Proteomes" id="UP000247099"/>
    </source>
</evidence>
<dbReference type="Proteomes" id="UP000247099">
    <property type="component" value="Unassembled WGS sequence"/>
</dbReference>
<dbReference type="Pfam" id="PF00484">
    <property type="entry name" value="Pro_CA"/>
    <property type="match status" value="1"/>
</dbReference>
<dbReference type="PANTHER" id="PTHR11002">
    <property type="entry name" value="CARBONIC ANHYDRASE"/>
    <property type="match status" value="1"/>
</dbReference>
<accession>A0A317ZGN3</accession>
<comment type="caution">
    <text evidence="8">The sequence shown here is derived from an EMBL/GenBank/DDBJ whole genome shotgun (WGS) entry which is preliminary data.</text>
</comment>
<dbReference type="OrthoDB" id="9769739at2"/>
<comment type="catalytic activity">
    <reaction evidence="5 7">
        <text>hydrogencarbonate + H(+) = CO2 + H2O</text>
        <dbReference type="Rhea" id="RHEA:10748"/>
        <dbReference type="ChEBI" id="CHEBI:15377"/>
        <dbReference type="ChEBI" id="CHEBI:15378"/>
        <dbReference type="ChEBI" id="CHEBI:16526"/>
        <dbReference type="ChEBI" id="CHEBI:17544"/>
        <dbReference type="EC" id="4.2.1.1"/>
    </reaction>
</comment>
<proteinExistence type="inferred from homology"/>
<dbReference type="EMBL" id="QHJQ01000003">
    <property type="protein sequence ID" value="PXA04765.1"/>
    <property type="molecule type" value="Genomic_DNA"/>
</dbReference>
<feature type="binding site" evidence="6">
    <location>
        <position position="44"/>
    </location>
    <ligand>
        <name>Zn(2+)</name>
        <dbReference type="ChEBI" id="CHEBI:29105"/>
    </ligand>
</feature>
<keyword evidence="4 7" id="KW-0456">Lyase</keyword>
<evidence type="ECO:0000256" key="1">
    <source>
        <dbReference type="ARBA" id="ARBA00006217"/>
    </source>
</evidence>
<dbReference type="PROSITE" id="PS00704">
    <property type="entry name" value="PROK_CO2_ANHYDRASE_1"/>
    <property type="match status" value="1"/>
</dbReference>
<evidence type="ECO:0000313" key="8">
    <source>
        <dbReference type="EMBL" id="PXA04765.1"/>
    </source>
</evidence>
<comment type="similarity">
    <text evidence="1 7">Belongs to the beta-class carbonic anhydrase family.</text>
</comment>
<dbReference type="SMART" id="SM00947">
    <property type="entry name" value="Pro_CA"/>
    <property type="match status" value="1"/>
</dbReference>
<evidence type="ECO:0000256" key="3">
    <source>
        <dbReference type="ARBA" id="ARBA00022833"/>
    </source>
</evidence>
<dbReference type="AlphaFoldDB" id="A0A317ZGN3"/>
<dbReference type="FunFam" id="3.40.1050.10:FF:000001">
    <property type="entry name" value="Carbonic anhydrase"/>
    <property type="match status" value="1"/>
</dbReference>
<dbReference type="InterPro" id="IPR015892">
    <property type="entry name" value="Carbonic_anhydrase_CS"/>
</dbReference>
<protein>
    <recommendedName>
        <fullName evidence="7">Carbonic anhydrase</fullName>
        <ecNumber evidence="7">4.2.1.1</ecNumber>
    </recommendedName>
    <alternativeName>
        <fullName evidence="7">Carbonate dehydratase</fullName>
    </alternativeName>
</protein>
<name>A0A317ZGN3_9BACT</name>
<dbReference type="PANTHER" id="PTHR11002:SF76">
    <property type="entry name" value="CARBONIC ANHYDRASE"/>
    <property type="match status" value="1"/>
</dbReference>